<dbReference type="Gene3D" id="2.60.40.10">
    <property type="entry name" value="Immunoglobulins"/>
    <property type="match status" value="7"/>
</dbReference>
<evidence type="ECO:0000313" key="5">
    <source>
        <dbReference type="Proteomes" id="UP000275579"/>
    </source>
</evidence>
<reference evidence="4 5" key="1">
    <citation type="submission" date="2018-04" db="EMBL/GenBank/DDBJ databases">
        <title>Complete genome sequences of Streptomyces lydicus strain WYEC and characterization of antagonistic properties of biological control agents.</title>
        <authorList>
            <person name="Mariita R.M."/>
            <person name="Sello J.K."/>
        </authorList>
    </citation>
    <scope>NUCLEOTIDE SEQUENCE [LARGE SCALE GENOMIC DNA]</scope>
    <source>
        <strain evidence="4 5">WYEC 108</strain>
    </source>
</reference>
<dbReference type="SUPFAM" id="SSF81296">
    <property type="entry name" value="E set domains"/>
    <property type="match status" value="7"/>
</dbReference>
<gene>
    <name evidence="4" type="ORF">DDE74_38490</name>
</gene>
<dbReference type="CDD" id="cd00102">
    <property type="entry name" value="IPT"/>
    <property type="match status" value="5"/>
</dbReference>
<accession>A0A3Q9KC50</accession>
<feature type="domain" description="IPT/TIG" evidence="3">
    <location>
        <begin position="355"/>
        <end position="437"/>
    </location>
</feature>
<dbReference type="AlphaFoldDB" id="A0A3Q9KC50"/>
<organism evidence="4 5">
    <name type="scientific">Streptomyces lydicus</name>
    <dbReference type="NCBI Taxonomy" id="47763"/>
    <lineage>
        <taxon>Bacteria</taxon>
        <taxon>Bacillati</taxon>
        <taxon>Actinomycetota</taxon>
        <taxon>Actinomycetes</taxon>
        <taxon>Kitasatosporales</taxon>
        <taxon>Streptomycetaceae</taxon>
        <taxon>Streptomyces</taxon>
    </lineage>
</organism>
<dbReference type="SMART" id="SM00429">
    <property type="entry name" value="IPT"/>
    <property type="match status" value="7"/>
</dbReference>
<evidence type="ECO:0000259" key="3">
    <source>
        <dbReference type="SMART" id="SM00429"/>
    </source>
</evidence>
<feature type="chain" id="PRO_5038553919" evidence="2">
    <location>
        <begin position="21"/>
        <end position="607"/>
    </location>
</feature>
<evidence type="ECO:0000256" key="2">
    <source>
        <dbReference type="SAM" id="SignalP"/>
    </source>
</evidence>
<protein>
    <submittedName>
        <fullName evidence="4">Cell surface receptor IPT/TIG domain-containing protein</fullName>
    </submittedName>
</protein>
<dbReference type="InterPro" id="IPR002909">
    <property type="entry name" value="IPT_dom"/>
</dbReference>
<keyword evidence="1 2" id="KW-0732">Signal</keyword>
<feature type="domain" description="IPT/TIG" evidence="3">
    <location>
        <begin position="522"/>
        <end position="602"/>
    </location>
</feature>
<feature type="signal peptide" evidence="2">
    <location>
        <begin position="1"/>
        <end position="20"/>
    </location>
</feature>
<dbReference type="GO" id="GO:0005975">
    <property type="term" value="P:carbohydrate metabolic process"/>
    <property type="evidence" value="ECO:0007669"/>
    <property type="project" value="UniProtKB-ARBA"/>
</dbReference>
<dbReference type="InterPro" id="IPR013783">
    <property type="entry name" value="Ig-like_fold"/>
</dbReference>
<feature type="domain" description="IPT/TIG" evidence="3">
    <location>
        <begin position="273"/>
        <end position="353"/>
    </location>
</feature>
<dbReference type="PANTHER" id="PTHR46769">
    <property type="entry name" value="POLYCYSTIC KIDNEY AND HEPATIC DISEASE 1 (AUTOSOMAL RECESSIVE)-LIKE 1"/>
    <property type="match status" value="1"/>
</dbReference>
<keyword evidence="4" id="KW-0675">Receptor</keyword>
<sequence>MAVNRSVPPPTITAVLPLAAATPTVTSVSPTSGSTAGGTQVTVTGTGFTGATGVRFGATHAPSFTVNSDTQITATAPVGSGTVQVTVTTPAGTSNQFVTFTYVTAPVPVLSSVSPNSGPASGGTVVTLSGSGFSGASAVRFGGVSAAFTVVSGSQITATAPAGSGTVQVTVTTPGGTSNGVSFTYVSAPVPVLSSVSPNSGPASGGTVVTLSGSGFSGATAVRFGGVSAAFTVVSGSQITATAPPGSGTVQVTVTTPGGTSNGVSFTYISTPVPVLTSATPNSGPATGGTTVTLTGTGLAATTAVRFGATPATSFTVVSDTHLTAVAPAGTGTVQITVTTPGGTSNGLSYTYLGAPTLSGISPNQGSTSGGNTVTLTGTNLTGATSVLFGATPATSVTVVSPTQITAVVPAATAGPVDVTVITPGGTSTLPKAYFYVSPPVLLGVAPLSGPLAGGNTVTLTGTHLIEATAVRFGATAATSFTVVSDTQITAVVPAGAAGPVQVTVTTVGGTSNPVSYTYLAAPIVTTLVPNQGPTSGGSTVTLTGTNFAQTTTVLFGAVPTGFTVVSDTHLVADVPAGVAGPVAITVTSPGGTSAPTTYTRVASPGI</sequence>
<proteinExistence type="predicted"/>
<feature type="domain" description="IPT/TIG" evidence="3">
    <location>
        <begin position="22"/>
        <end position="103"/>
    </location>
</feature>
<dbReference type="Pfam" id="PF01833">
    <property type="entry name" value="TIG"/>
    <property type="match status" value="7"/>
</dbReference>
<feature type="domain" description="IPT/TIG" evidence="3">
    <location>
        <begin position="439"/>
        <end position="520"/>
    </location>
</feature>
<evidence type="ECO:0000256" key="1">
    <source>
        <dbReference type="ARBA" id="ARBA00022729"/>
    </source>
</evidence>
<feature type="domain" description="IPT/TIG" evidence="3">
    <location>
        <begin position="107"/>
        <end position="186"/>
    </location>
</feature>
<dbReference type="InterPro" id="IPR014756">
    <property type="entry name" value="Ig_E-set"/>
</dbReference>
<dbReference type="InterPro" id="IPR052387">
    <property type="entry name" value="Fibrocystin"/>
</dbReference>
<name>A0A3Q9KC50_9ACTN</name>
<evidence type="ECO:0000313" key="4">
    <source>
        <dbReference type="EMBL" id="AZS75983.1"/>
    </source>
</evidence>
<feature type="domain" description="IPT/TIG" evidence="3">
    <location>
        <begin position="190"/>
        <end position="269"/>
    </location>
</feature>
<dbReference type="Proteomes" id="UP000275579">
    <property type="component" value="Chromosome"/>
</dbReference>
<dbReference type="PANTHER" id="PTHR46769:SF2">
    <property type="entry name" value="FIBROCYSTIN-L ISOFORM 2 PRECURSOR-RELATED"/>
    <property type="match status" value="1"/>
</dbReference>
<dbReference type="EMBL" id="CP029042">
    <property type="protein sequence ID" value="AZS75983.1"/>
    <property type="molecule type" value="Genomic_DNA"/>
</dbReference>